<dbReference type="EMBL" id="JH816130">
    <property type="protein sequence ID" value="EKC39058.1"/>
    <property type="molecule type" value="Genomic_DNA"/>
</dbReference>
<sequence>MNETLNETRKVQWGSTIYPGKWVPVLIALGSFAVLVGLCVFIHKACCGRSQSVGVVLQGPNPGVTVVHSGNTMQQQPGYPSNTMQQPGYPMQQAPNYPA</sequence>
<dbReference type="AlphaFoldDB" id="K1QZK3"/>
<evidence type="ECO:0000256" key="1">
    <source>
        <dbReference type="SAM" id="MobiDB-lite"/>
    </source>
</evidence>
<feature type="region of interest" description="Disordered" evidence="1">
    <location>
        <begin position="72"/>
        <end position="99"/>
    </location>
</feature>
<reference evidence="3" key="1">
    <citation type="journal article" date="2012" name="Nature">
        <title>The oyster genome reveals stress adaptation and complexity of shell formation.</title>
        <authorList>
            <person name="Zhang G."/>
            <person name="Fang X."/>
            <person name="Guo X."/>
            <person name="Li L."/>
            <person name="Luo R."/>
            <person name="Xu F."/>
            <person name="Yang P."/>
            <person name="Zhang L."/>
            <person name="Wang X."/>
            <person name="Qi H."/>
            <person name="Xiong Z."/>
            <person name="Que H."/>
            <person name="Xie Y."/>
            <person name="Holland P.W."/>
            <person name="Paps J."/>
            <person name="Zhu Y."/>
            <person name="Wu F."/>
            <person name="Chen Y."/>
            <person name="Wang J."/>
            <person name="Peng C."/>
            <person name="Meng J."/>
            <person name="Yang L."/>
            <person name="Liu J."/>
            <person name="Wen B."/>
            <person name="Zhang N."/>
            <person name="Huang Z."/>
            <person name="Zhu Q."/>
            <person name="Feng Y."/>
            <person name="Mount A."/>
            <person name="Hedgecock D."/>
            <person name="Xu Z."/>
            <person name="Liu Y."/>
            <person name="Domazet-Loso T."/>
            <person name="Du Y."/>
            <person name="Sun X."/>
            <person name="Zhang S."/>
            <person name="Liu B."/>
            <person name="Cheng P."/>
            <person name="Jiang X."/>
            <person name="Li J."/>
            <person name="Fan D."/>
            <person name="Wang W."/>
            <person name="Fu W."/>
            <person name="Wang T."/>
            <person name="Wang B."/>
            <person name="Zhang J."/>
            <person name="Peng Z."/>
            <person name="Li Y."/>
            <person name="Li N."/>
            <person name="Wang J."/>
            <person name="Chen M."/>
            <person name="He Y."/>
            <person name="Tan F."/>
            <person name="Song X."/>
            <person name="Zheng Q."/>
            <person name="Huang R."/>
            <person name="Yang H."/>
            <person name="Du X."/>
            <person name="Chen L."/>
            <person name="Yang M."/>
            <person name="Gaffney P.M."/>
            <person name="Wang S."/>
            <person name="Luo L."/>
            <person name="She Z."/>
            <person name="Ming Y."/>
            <person name="Huang W."/>
            <person name="Zhang S."/>
            <person name="Huang B."/>
            <person name="Zhang Y."/>
            <person name="Qu T."/>
            <person name="Ni P."/>
            <person name="Miao G."/>
            <person name="Wang J."/>
            <person name="Wang Q."/>
            <person name="Steinberg C.E."/>
            <person name="Wang H."/>
            <person name="Li N."/>
            <person name="Qian L."/>
            <person name="Zhang G."/>
            <person name="Li Y."/>
            <person name="Yang H."/>
            <person name="Liu X."/>
            <person name="Wang J."/>
            <person name="Yin Y."/>
            <person name="Wang J."/>
        </authorList>
    </citation>
    <scope>NUCLEOTIDE SEQUENCE [LARGE SCALE GENOMIC DNA]</scope>
    <source>
        <strain evidence="3">05x7-T-G4-1.051#20</strain>
    </source>
</reference>
<keyword evidence="2" id="KW-1133">Transmembrane helix</keyword>
<organism evidence="3">
    <name type="scientific">Magallana gigas</name>
    <name type="common">Pacific oyster</name>
    <name type="synonym">Crassostrea gigas</name>
    <dbReference type="NCBI Taxonomy" id="29159"/>
    <lineage>
        <taxon>Eukaryota</taxon>
        <taxon>Metazoa</taxon>
        <taxon>Spiralia</taxon>
        <taxon>Lophotrochozoa</taxon>
        <taxon>Mollusca</taxon>
        <taxon>Bivalvia</taxon>
        <taxon>Autobranchia</taxon>
        <taxon>Pteriomorphia</taxon>
        <taxon>Ostreida</taxon>
        <taxon>Ostreoidea</taxon>
        <taxon>Ostreidae</taxon>
        <taxon>Magallana</taxon>
    </lineage>
</organism>
<accession>K1QZK3</accession>
<keyword evidence="2" id="KW-0812">Transmembrane</keyword>
<feature type="compositionally biased region" description="Polar residues" evidence="1">
    <location>
        <begin position="72"/>
        <end position="86"/>
    </location>
</feature>
<evidence type="ECO:0000256" key="2">
    <source>
        <dbReference type="SAM" id="Phobius"/>
    </source>
</evidence>
<name>K1QZK3_MAGGI</name>
<dbReference type="InParanoid" id="K1QZK3"/>
<keyword evidence="2" id="KW-0472">Membrane</keyword>
<proteinExistence type="predicted"/>
<gene>
    <name evidence="3" type="ORF">CGI_10018538</name>
</gene>
<dbReference type="HOGENOM" id="CLU_2322631_0_0_1"/>
<feature type="transmembrane region" description="Helical" evidence="2">
    <location>
        <begin position="22"/>
        <end position="42"/>
    </location>
</feature>
<evidence type="ECO:0000313" key="3">
    <source>
        <dbReference type="EMBL" id="EKC39058.1"/>
    </source>
</evidence>
<protein>
    <submittedName>
        <fullName evidence="3">Uncharacterized protein</fullName>
    </submittedName>
</protein>